<dbReference type="Pfam" id="PF07727">
    <property type="entry name" value="RVT_2"/>
    <property type="match status" value="1"/>
</dbReference>
<protein>
    <submittedName>
        <fullName evidence="7">RNA-directed DNA polymerase</fullName>
    </submittedName>
</protein>
<reference evidence="7" key="2">
    <citation type="submission" date="2022-01" db="EMBL/GenBank/DDBJ databases">
        <authorList>
            <person name="Yamashiro T."/>
            <person name="Shiraishi A."/>
            <person name="Satake H."/>
            <person name="Nakayama K."/>
        </authorList>
    </citation>
    <scope>NUCLEOTIDE SEQUENCE</scope>
</reference>
<feature type="region of interest" description="Disordered" evidence="5">
    <location>
        <begin position="1031"/>
        <end position="1063"/>
    </location>
</feature>
<dbReference type="SUPFAM" id="SSF53098">
    <property type="entry name" value="Ribonuclease H-like"/>
    <property type="match status" value="1"/>
</dbReference>
<keyword evidence="7" id="KW-0808">Transferase</keyword>
<feature type="compositionally biased region" description="Polar residues" evidence="5">
    <location>
        <begin position="999"/>
        <end position="1008"/>
    </location>
</feature>
<feature type="domain" description="Integrase catalytic" evidence="6">
    <location>
        <begin position="786"/>
        <end position="961"/>
    </location>
</feature>
<dbReference type="InterPro" id="IPR029472">
    <property type="entry name" value="Copia-like_N"/>
</dbReference>
<dbReference type="EMBL" id="BQNB010013064">
    <property type="protein sequence ID" value="GJT11383.1"/>
    <property type="molecule type" value="Genomic_DNA"/>
</dbReference>
<feature type="region of interest" description="Disordered" evidence="5">
    <location>
        <begin position="991"/>
        <end position="1010"/>
    </location>
</feature>
<evidence type="ECO:0000313" key="8">
    <source>
        <dbReference type="Proteomes" id="UP001151760"/>
    </source>
</evidence>
<evidence type="ECO:0000256" key="5">
    <source>
        <dbReference type="SAM" id="MobiDB-lite"/>
    </source>
</evidence>
<keyword evidence="1" id="KW-0645">Protease</keyword>
<dbReference type="SUPFAM" id="SSF56672">
    <property type="entry name" value="DNA/RNA polymerases"/>
    <property type="match status" value="1"/>
</dbReference>
<feature type="compositionally biased region" description="Polar residues" evidence="5">
    <location>
        <begin position="1031"/>
        <end position="1056"/>
    </location>
</feature>
<dbReference type="InterPro" id="IPR054722">
    <property type="entry name" value="PolX-like_BBD"/>
</dbReference>
<dbReference type="PANTHER" id="PTHR42648">
    <property type="entry name" value="TRANSPOSASE, PUTATIVE-RELATED"/>
    <property type="match status" value="1"/>
</dbReference>
<dbReference type="Pfam" id="PF00665">
    <property type="entry name" value="rve"/>
    <property type="match status" value="1"/>
</dbReference>
<dbReference type="Pfam" id="PF22936">
    <property type="entry name" value="Pol_BBD"/>
    <property type="match status" value="1"/>
</dbReference>
<name>A0ABQ5BC25_9ASTR</name>
<accession>A0ABQ5BC25</accession>
<evidence type="ECO:0000313" key="7">
    <source>
        <dbReference type="EMBL" id="GJT11383.1"/>
    </source>
</evidence>
<evidence type="ECO:0000256" key="4">
    <source>
        <dbReference type="ARBA" id="ARBA00022801"/>
    </source>
</evidence>
<dbReference type="InterPro" id="IPR039537">
    <property type="entry name" value="Retrotran_Ty1/copia-like"/>
</dbReference>
<dbReference type="InterPro" id="IPR036397">
    <property type="entry name" value="RNaseH_sf"/>
</dbReference>
<dbReference type="Gene3D" id="3.30.420.10">
    <property type="entry name" value="Ribonuclease H-like superfamily/Ribonuclease H"/>
    <property type="match status" value="1"/>
</dbReference>
<keyword evidence="4" id="KW-0378">Hydrolase</keyword>
<dbReference type="InterPro" id="IPR043502">
    <property type="entry name" value="DNA/RNA_pol_sf"/>
</dbReference>
<keyword evidence="3" id="KW-0064">Aspartyl protease</keyword>
<dbReference type="InterPro" id="IPR025724">
    <property type="entry name" value="GAG-pre-integrase_dom"/>
</dbReference>
<evidence type="ECO:0000256" key="3">
    <source>
        <dbReference type="ARBA" id="ARBA00022750"/>
    </source>
</evidence>
<dbReference type="Pfam" id="PF13976">
    <property type="entry name" value="gag_pre-integrs"/>
    <property type="match status" value="1"/>
</dbReference>
<evidence type="ECO:0000256" key="2">
    <source>
        <dbReference type="ARBA" id="ARBA00022723"/>
    </source>
</evidence>
<evidence type="ECO:0000256" key="1">
    <source>
        <dbReference type="ARBA" id="ARBA00022670"/>
    </source>
</evidence>
<dbReference type="PROSITE" id="PS50994">
    <property type="entry name" value="INTEGRASE"/>
    <property type="match status" value="1"/>
</dbReference>
<dbReference type="InterPro" id="IPR013103">
    <property type="entry name" value="RVT_2"/>
</dbReference>
<organism evidence="7 8">
    <name type="scientific">Tanacetum coccineum</name>
    <dbReference type="NCBI Taxonomy" id="301880"/>
    <lineage>
        <taxon>Eukaryota</taxon>
        <taxon>Viridiplantae</taxon>
        <taxon>Streptophyta</taxon>
        <taxon>Embryophyta</taxon>
        <taxon>Tracheophyta</taxon>
        <taxon>Spermatophyta</taxon>
        <taxon>Magnoliopsida</taxon>
        <taxon>eudicotyledons</taxon>
        <taxon>Gunneridae</taxon>
        <taxon>Pentapetalae</taxon>
        <taxon>asterids</taxon>
        <taxon>campanulids</taxon>
        <taxon>Asterales</taxon>
        <taxon>Asteraceae</taxon>
        <taxon>Asteroideae</taxon>
        <taxon>Anthemideae</taxon>
        <taxon>Anthemidinae</taxon>
        <taxon>Tanacetum</taxon>
    </lineage>
</organism>
<dbReference type="InterPro" id="IPR001584">
    <property type="entry name" value="Integrase_cat-core"/>
</dbReference>
<dbReference type="Pfam" id="PF14244">
    <property type="entry name" value="Retrotran_gag_3"/>
    <property type="match status" value="1"/>
</dbReference>
<keyword evidence="8" id="KW-1185">Reference proteome</keyword>
<evidence type="ECO:0000259" key="6">
    <source>
        <dbReference type="PROSITE" id="PS50994"/>
    </source>
</evidence>
<feature type="region of interest" description="Disordered" evidence="5">
    <location>
        <begin position="454"/>
        <end position="473"/>
    </location>
</feature>
<gene>
    <name evidence="7" type="ORF">Tco_0858425</name>
</gene>
<keyword evidence="2" id="KW-0479">Metal-binding</keyword>
<sequence>MPSITPNEHVGKTMENEADYSFSVALAGCSSFTANEIHYKNEVAQTSVINLIMIHAYGQVYWLLIDLKTIKSTSYDSRIMDHDTDVECVGSCNIESYRTKLKLRRNSKRQDVKRCLLYNASGAFDVNAALGQESFMTRYKREDLSIVRLVGAHVQGLTWTKAAKLLTFLEPIYWKSAARVQAINHIRSPADPVLVVNRGDDSGSNIELISNLDAGNPLYLQNNDNSSISLVNVKLVGAENYKMWATAVKIALKGKNKMGFIDGTCIKPIASTVMSQQWERCNAIVLGWILGSLSQELYVGQIYSEIASDVWTELKETYDKMDGSVVFNLMQRINNLKQDDLSVPDYYHKLNSLWREFDILTILPACVCENRPACCCENKTASAKHNQLIRLMQFLMGLNDVYQPIRSTILAKDPLPNVKDAFYVVSREESHRGLHPSNTASNKAQPAAFIARTNNNNFNNSNRRPNNTNLVNRGPNPNLLCKHCNMIGHTIEKCYELVGYPPGYKRNPILNRQPSSSYNRRFNANSEVREYAPSTSGSNAPSTSGSLTGSFTSDQMMKLLSLINDKPSPAANMSGIKPTFYNNNVFFDMHIDKFFCAKSNCDMFNITLGWIIDSGANQHMTVSTCNMFDVIDISCLNLTVGHPNGTVAKISSVGSLRLSGGIVLFDVLVVPEYNVSLLSVNKMVKDSKLFVGFDESKCYIQDLNLEKIVGTGSEFGGLYLFDDKIGKNVDVNCNSVFVCHASCELWHCRLGHPADPVMTILGKHLGFSKTNHLSPCDICHKAKQVREPFPLSDHKTTSVGDIIHCDVWGPYRVTSKDGYKFFLTLVDDFSRAVWVYMLKSKTEVGDYIESFLKLILTQFSKKVKVVRSDNGTEFVNNHLTSLFSNLGIIHQTSCAYTPQQNGIAERKHRHLLNVARSLMFQGGIPLYMWPECVLTAVYLINRLPSSVLSGVSPYFIVYGKNPSLSHIRSFGCLCYSTVLNSNDKFCARPKSPYDEEGDTSNGEGNTRVASDGCINTAEDEVASDATQIGENVTSEGNTSQNQNGEGLSNVLGTSSPELRRSTRQKTMPVRFNDFVVNSSVRYGLEKYVCYANLSKSNLCFSTSLNKLSEPKSFQEAYQNPKWVEAMNLEMEALFRNNTYELADLPPGRKAIPCMWIWKIKYKSSGEVDRYKARLVAKGCNQREGIDYEETFSPVVKMVTVRCLIALSVQNGWPLFQLDVNNAFLYGDLKEDVYMQLPPGYYDKHETRVCKLVKSLYGLKQAPRQWNEKLTNALIENGFVQSKNDYSLYVKSKNGIFTAILVFFGNEVLDIEKGLLPLSKNNTVWDLLSDYGLLAFSICMLHLVSFHAAMRVLRYLKGAPGYWLLFCIGLEL</sequence>
<dbReference type="InterPro" id="IPR012337">
    <property type="entry name" value="RNaseH-like_sf"/>
</dbReference>
<keyword evidence="7" id="KW-0548">Nucleotidyltransferase</keyword>
<comment type="caution">
    <text evidence="7">The sequence shown here is derived from an EMBL/GenBank/DDBJ whole genome shotgun (WGS) entry which is preliminary data.</text>
</comment>
<dbReference type="Proteomes" id="UP001151760">
    <property type="component" value="Unassembled WGS sequence"/>
</dbReference>
<proteinExistence type="predicted"/>
<keyword evidence="7" id="KW-0695">RNA-directed DNA polymerase</keyword>
<dbReference type="PANTHER" id="PTHR42648:SF31">
    <property type="entry name" value="RNA-DIRECTED DNA POLYMERASE"/>
    <property type="match status" value="1"/>
</dbReference>
<reference evidence="7" key="1">
    <citation type="journal article" date="2022" name="Int. J. Mol. Sci.">
        <title>Draft Genome of Tanacetum Coccineum: Genomic Comparison of Closely Related Tanacetum-Family Plants.</title>
        <authorList>
            <person name="Yamashiro T."/>
            <person name="Shiraishi A."/>
            <person name="Nakayama K."/>
            <person name="Satake H."/>
        </authorList>
    </citation>
    <scope>NUCLEOTIDE SEQUENCE</scope>
</reference>
<dbReference type="GO" id="GO:0003964">
    <property type="term" value="F:RNA-directed DNA polymerase activity"/>
    <property type="evidence" value="ECO:0007669"/>
    <property type="project" value="UniProtKB-KW"/>
</dbReference>